<dbReference type="PRINTS" id="PR00344">
    <property type="entry name" value="BCTRLSENSOR"/>
</dbReference>
<keyword evidence="15" id="KW-1185">Reference proteome</keyword>
<evidence type="ECO:0000256" key="10">
    <source>
        <dbReference type="ARBA" id="ARBA00023136"/>
    </source>
</evidence>
<dbReference type="PROSITE" id="PS50109">
    <property type="entry name" value="HIS_KIN"/>
    <property type="match status" value="1"/>
</dbReference>
<proteinExistence type="predicted"/>
<dbReference type="Pfam" id="PF00512">
    <property type="entry name" value="HisKA"/>
    <property type="match status" value="1"/>
</dbReference>
<organism evidence="14 15">
    <name type="scientific">Aquipuribacter nitratireducens</name>
    <dbReference type="NCBI Taxonomy" id="650104"/>
    <lineage>
        <taxon>Bacteria</taxon>
        <taxon>Bacillati</taxon>
        <taxon>Actinomycetota</taxon>
        <taxon>Actinomycetes</taxon>
        <taxon>Micrococcales</taxon>
        <taxon>Intrasporangiaceae</taxon>
        <taxon>Aquipuribacter</taxon>
    </lineage>
</organism>
<comment type="subcellular location">
    <subcellularLocation>
        <location evidence="2">Cell membrane</location>
    </subcellularLocation>
</comment>
<dbReference type="InterPro" id="IPR005467">
    <property type="entry name" value="His_kinase_dom"/>
</dbReference>
<dbReference type="PANTHER" id="PTHR45436">
    <property type="entry name" value="SENSOR HISTIDINE KINASE YKOH"/>
    <property type="match status" value="1"/>
</dbReference>
<sequence>MPGLPVALRSRLTVVVGIATLLAAAASFGALAVLAPRQLLDAVDEGLDQRVAVLLAELSAGEELRDPFTQLLAADGSVIDGSPGVPLVPAAEVSRSRDEPVRDVVTVPGVPGEVRVLVVPLPDGVAEAPLATALVTGTRLETLARVSERVSVGLAAVLAGTLVAAVVGTWLVVGAALRPVADMTRTAAGIGSSPGGRRLPRPGTGDEVDELARTLNDLLDRVEAGLRRERAFVDDASHELRTPLAVVQAELELAADDPDPVRARESVLAALAATQRLSGLATDLLVLARADAGATGAAPEPAAVVPHLRAAAERAGTALAVTVEPVDDAGRGRLDVRVEPGSLDRALDNLLRNAVRAGARSVRLRCGREGDEVVVSVEDDGPGFPAAVLDDPFQRFRRGDAARSPGGTGLGLAIVAATVRAHGGSVGADNASALGGACVTLRLPAATDLS</sequence>
<dbReference type="InterPro" id="IPR004358">
    <property type="entry name" value="Sig_transdc_His_kin-like_C"/>
</dbReference>
<evidence type="ECO:0000313" key="15">
    <source>
        <dbReference type="Proteomes" id="UP001596122"/>
    </source>
</evidence>
<keyword evidence="6 11" id="KW-0812">Transmembrane</keyword>
<keyword evidence="10 11" id="KW-0472">Membrane</keyword>
<dbReference type="SMART" id="SM00387">
    <property type="entry name" value="HATPase_c"/>
    <property type="match status" value="1"/>
</dbReference>
<dbReference type="Pfam" id="PF02518">
    <property type="entry name" value="HATPase_c"/>
    <property type="match status" value="1"/>
</dbReference>
<dbReference type="InterPro" id="IPR003661">
    <property type="entry name" value="HisK_dim/P_dom"/>
</dbReference>
<comment type="caution">
    <text evidence="14">The sequence shown here is derived from an EMBL/GenBank/DDBJ whole genome shotgun (WGS) entry which is preliminary data.</text>
</comment>
<evidence type="ECO:0000259" key="13">
    <source>
        <dbReference type="PROSITE" id="PS50885"/>
    </source>
</evidence>
<dbReference type="InterPro" id="IPR003594">
    <property type="entry name" value="HATPase_dom"/>
</dbReference>
<keyword evidence="9" id="KW-0902">Two-component regulatory system</keyword>
<dbReference type="Proteomes" id="UP001596122">
    <property type="component" value="Unassembled WGS sequence"/>
</dbReference>
<dbReference type="PANTHER" id="PTHR45436:SF5">
    <property type="entry name" value="SENSOR HISTIDINE KINASE TRCS"/>
    <property type="match status" value="1"/>
</dbReference>
<evidence type="ECO:0000259" key="12">
    <source>
        <dbReference type="PROSITE" id="PS50109"/>
    </source>
</evidence>
<dbReference type="Pfam" id="PF00672">
    <property type="entry name" value="HAMP"/>
    <property type="match status" value="1"/>
</dbReference>
<evidence type="ECO:0000256" key="2">
    <source>
        <dbReference type="ARBA" id="ARBA00004236"/>
    </source>
</evidence>
<evidence type="ECO:0000256" key="5">
    <source>
        <dbReference type="ARBA" id="ARBA00022679"/>
    </source>
</evidence>
<dbReference type="EMBL" id="JBHSLD010000007">
    <property type="protein sequence ID" value="MFC5380857.1"/>
    <property type="molecule type" value="Genomic_DNA"/>
</dbReference>
<dbReference type="InterPro" id="IPR003660">
    <property type="entry name" value="HAMP_dom"/>
</dbReference>
<dbReference type="SUPFAM" id="SSF47384">
    <property type="entry name" value="Homodimeric domain of signal transducing histidine kinase"/>
    <property type="match status" value="1"/>
</dbReference>
<evidence type="ECO:0000256" key="7">
    <source>
        <dbReference type="ARBA" id="ARBA00022777"/>
    </source>
</evidence>
<protein>
    <recommendedName>
        <fullName evidence="3">histidine kinase</fullName>
        <ecNumber evidence="3">2.7.13.3</ecNumber>
    </recommendedName>
</protein>
<dbReference type="SMART" id="SM00388">
    <property type="entry name" value="HisKA"/>
    <property type="match status" value="1"/>
</dbReference>
<evidence type="ECO:0000256" key="3">
    <source>
        <dbReference type="ARBA" id="ARBA00012438"/>
    </source>
</evidence>
<dbReference type="GO" id="GO:0016301">
    <property type="term" value="F:kinase activity"/>
    <property type="evidence" value="ECO:0007669"/>
    <property type="project" value="UniProtKB-KW"/>
</dbReference>
<dbReference type="RefSeq" id="WP_340267523.1">
    <property type="nucleotide sequence ID" value="NZ_JBBEOG010000002.1"/>
</dbReference>
<dbReference type="CDD" id="cd00082">
    <property type="entry name" value="HisKA"/>
    <property type="match status" value="1"/>
</dbReference>
<evidence type="ECO:0000256" key="1">
    <source>
        <dbReference type="ARBA" id="ARBA00000085"/>
    </source>
</evidence>
<evidence type="ECO:0000256" key="9">
    <source>
        <dbReference type="ARBA" id="ARBA00023012"/>
    </source>
</evidence>
<evidence type="ECO:0000313" key="14">
    <source>
        <dbReference type="EMBL" id="MFC5380857.1"/>
    </source>
</evidence>
<dbReference type="PROSITE" id="PS50885">
    <property type="entry name" value="HAMP"/>
    <property type="match status" value="1"/>
</dbReference>
<dbReference type="InterPro" id="IPR050428">
    <property type="entry name" value="TCS_sensor_his_kinase"/>
</dbReference>
<dbReference type="SMART" id="SM00304">
    <property type="entry name" value="HAMP"/>
    <property type="match status" value="1"/>
</dbReference>
<feature type="transmembrane region" description="Helical" evidence="11">
    <location>
        <begin position="12"/>
        <end position="35"/>
    </location>
</feature>
<feature type="domain" description="Histidine kinase" evidence="12">
    <location>
        <begin position="235"/>
        <end position="447"/>
    </location>
</feature>
<reference evidence="15" key="1">
    <citation type="journal article" date="2019" name="Int. J. Syst. Evol. Microbiol.">
        <title>The Global Catalogue of Microorganisms (GCM) 10K type strain sequencing project: providing services to taxonomists for standard genome sequencing and annotation.</title>
        <authorList>
            <consortium name="The Broad Institute Genomics Platform"/>
            <consortium name="The Broad Institute Genome Sequencing Center for Infectious Disease"/>
            <person name="Wu L."/>
            <person name="Ma J."/>
        </authorList>
    </citation>
    <scope>NUCLEOTIDE SEQUENCE [LARGE SCALE GENOMIC DNA]</scope>
    <source>
        <strain evidence="15">CCUG 43114</strain>
    </source>
</reference>
<accession>A0ABW0GN59</accession>
<feature type="transmembrane region" description="Helical" evidence="11">
    <location>
        <begin position="152"/>
        <end position="177"/>
    </location>
</feature>
<dbReference type="SUPFAM" id="SSF55874">
    <property type="entry name" value="ATPase domain of HSP90 chaperone/DNA topoisomerase II/histidine kinase"/>
    <property type="match status" value="1"/>
</dbReference>
<evidence type="ECO:0000256" key="8">
    <source>
        <dbReference type="ARBA" id="ARBA00022989"/>
    </source>
</evidence>
<evidence type="ECO:0000256" key="11">
    <source>
        <dbReference type="SAM" id="Phobius"/>
    </source>
</evidence>
<dbReference type="EC" id="2.7.13.3" evidence="3"/>
<keyword evidence="7 14" id="KW-0418">Kinase</keyword>
<keyword evidence="4" id="KW-0597">Phosphoprotein</keyword>
<dbReference type="Gene3D" id="6.10.340.10">
    <property type="match status" value="1"/>
</dbReference>
<comment type="catalytic activity">
    <reaction evidence="1">
        <text>ATP + protein L-histidine = ADP + protein N-phospho-L-histidine.</text>
        <dbReference type="EC" id="2.7.13.3"/>
    </reaction>
</comment>
<feature type="domain" description="HAMP" evidence="13">
    <location>
        <begin position="174"/>
        <end position="227"/>
    </location>
</feature>
<keyword evidence="5" id="KW-0808">Transferase</keyword>
<name>A0ABW0GN59_9MICO</name>
<dbReference type="InterPro" id="IPR036097">
    <property type="entry name" value="HisK_dim/P_sf"/>
</dbReference>
<dbReference type="Gene3D" id="3.30.565.10">
    <property type="entry name" value="Histidine kinase-like ATPase, C-terminal domain"/>
    <property type="match status" value="1"/>
</dbReference>
<dbReference type="InterPro" id="IPR036890">
    <property type="entry name" value="HATPase_C_sf"/>
</dbReference>
<dbReference type="Gene3D" id="1.10.287.130">
    <property type="match status" value="1"/>
</dbReference>
<dbReference type="CDD" id="cd00075">
    <property type="entry name" value="HATPase"/>
    <property type="match status" value="1"/>
</dbReference>
<evidence type="ECO:0000256" key="6">
    <source>
        <dbReference type="ARBA" id="ARBA00022692"/>
    </source>
</evidence>
<evidence type="ECO:0000256" key="4">
    <source>
        <dbReference type="ARBA" id="ARBA00022553"/>
    </source>
</evidence>
<gene>
    <name evidence="14" type="ORF">ACFPJ6_08645</name>
</gene>
<keyword evidence="8 11" id="KW-1133">Transmembrane helix</keyword>